<evidence type="ECO:0000259" key="1">
    <source>
        <dbReference type="Pfam" id="PF01261"/>
    </source>
</evidence>
<evidence type="ECO:0000313" key="2">
    <source>
        <dbReference type="EMBL" id="MSA88581.1"/>
    </source>
</evidence>
<dbReference type="EMBL" id="WKPI01000003">
    <property type="protein sequence ID" value="MSC32128.1"/>
    <property type="molecule type" value="Genomic_DNA"/>
</dbReference>
<keyword evidence="5" id="KW-1185">Reference proteome</keyword>
<sequence length="281" mass="32169">MTNLESIPLGIYEKGIPLALPWKKKFQIAKKTGFDYIELSVDGQSCRLQRLAWTDQDCAELKALTRQFQMPFRTMALSASRFFPLGDPLLSDQGIDIIKKAVQLAARLDIPVIQLAPYDVYQKLSTPETRARFTAALLKVLDFARKYSIVLAMEVLEDVPHFCRIGQCTDYIRELRHPQLKLYADTGNLAYNGYDAAEELTYAHGEIIACHLKDAVFHNEHNVPFGSGLVDFNRCLHYFKHIPYEGTFTAEVWCEEDMSFIPQLSSIHRFLAAKIMEENRK</sequence>
<dbReference type="Pfam" id="PF01261">
    <property type="entry name" value="AP_endonuc_2"/>
    <property type="match status" value="1"/>
</dbReference>
<dbReference type="InterPro" id="IPR050312">
    <property type="entry name" value="IolE/XylAMocC-like"/>
</dbReference>
<protein>
    <submittedName>
        <fullName evidence="2">L-ribulose-5-phosphate 3-epimerase</fullName>
        <ecNumber evidence="2">5.1.3.22</ecNumber>
    </submittedName>
</protein>
<dbReference type="Proteomes" id="UP000433575">
    <property type="component" value="Unassembled WGS sequence"/>
</dbReference>
<evidence type="ECO:0000313" key="3">
    <source>
        <dbReference type="EMBL" id="MSC32128.1"/>
    </source>
</evidence>
<dbReference type="Gene3D" id="3.20.20.150">
    <property type="entry name" value="Divalent-metal-dependent TIM barrel enzymes"/>
    <property type="match status" value="1"/>
</dbReference>
<keyword evidence="2" id="KW-0413">Isomerase</keyword>
<dbReference type="SUPFAM" id="SSF51658">
    <property type="entry name" value="Xylose isomerase-like"/>
    <property type="match status" value="1"/>
</dbReference>
<evidence type="ECO:0000313" key="4">
    <source>
        <dbReference type="Proteomes" id="UP000433575"/>
    </source>
</evidence>
<dbReference type="PANTHER" id="PTHR12110:SF41">
    <property type="entry name" value="INOSOSE DEHYDRATASE"/>
    <property type="match status" value="1"/>
</dbReference>
<dbReference type="NCBIfam" id="NF009689">
    <property type="entry name" value="PRK13210.1"/>
    <property type="match status" value="1"/>
</dbReference>
<feature type="domain" description="Xylose isomerase-like TIM barrel" evidence="1">
    <location>
        <begin position="26"/>
        <end position="256"/>
    </location>
</feature>
<dbReference type="GO" id="GO:0034015">
    <property type="term" value="F:L-ribulose-5-phosphate 3-epimerase activity"/>
    <property type="evidence" value="ECO:0007669"/>
    <property type="project" value="UniProtKB-EC"/>
</dbReference>
<name>A0A6N7S3X5_9FIRM</name>
<dbReference type="EC" id="5.1.3.22" evidence="2"/>
<dbReference type="InterPro" id="IPR013022">
    <property type="entry name" value="Xyl_isomerase-like_TIM-brl"/>
</dbReference>
<dbReference type="OrthoDB" id="9782669at2"/>
<comment type="caution">
    <text evidence="2">The sequence shown here is derived from an EMBL/GenBank/DDBJ whole genome shotgun (WGS) entry which is preliminary data.</text>
</comment>
<dbReference type="PANTHER" id="PTHR12110">
    <property type="entry name" value="HYDROXYPYRUVATE ISOMERASE"/>
    <property type="match status" value="1"/>
</dbReference>
<dbReference type="RefSeq" id="WP_154238106.1">
    <property type="nucleotide sequence ID" value="NZ_CALJPI010000107.1"/>
</dbReference>
<accession>A0A6N7S3X5</accession>
<proteinExistence type="predicted"/>
<dbReference type="InterPro" id="IPR036237">
    <property type="entry name" value="Xyl_isomerase-like_sf"/>
</dbReference>
<evidence type="ECO:0000313" key="5">
    <source>
        <dbReference type="Proteomes" id="UP000480929"/>
    </source>
</evidence>
<dbReference type="AlphaFoldDB" id="A0A6N7S3X5"/>
<organism evidence="2 4">
    <name type="scientific">Holdemania massiliensis</name>
    <dbReference type="NCBI Taxonomy" id="1468449"/>
    <lineage>
        <taxon>Bacteria</taxon>
        <taxon>Bacillati</taxon>
        <taxon>Bacillota</taxon>
        <taxon>Erysipelotrichia</taxon>
        <taxon>Erysipelotrichales</taxon>
        <taxon>Erysipelotrichaceae</taxon>
        <taxon>Holdemania</taxon>
    </lineage>
</organism>
<dbReference type="Proteomes" id="UP000480929">
    <property type="component" value="Unassembled WGS sequence"/>
</dbReference>
<reference evidence="4 5" key="1">
    <citation type="journal article" date="2019" name="Nat. Med.">
        <title>A library of human gut bacterial isolates paired with longitudinal multiomics data enables mechanistic microbiome research.</title>
        <authorList>
            <person name="Poyet M."/>
            <person name="Groussin M."/>
            <person name="Gibbons S.M."/>
            <person name="Avila-Pacheco J."/>
            <person name="Jiang X."/>
            <person name="Kearney S.M."/>
            <person name="Perrotta A.R."/>
            <person name="Berdy B."/>
            <person name="Zhao S."/>
            <person name="Lieberman T.D."/>
            <person name="Swanson P.K."/>
            <person name="Smith M."/>
            <person name="Roesemann S."/>
            <person name="Alexander J.E."/>
            <person name="Rich S.A."/>
            <person name="Livny J."/>
            <person name="Vlamakis H."/>
            <person name="Clish C."/>
            <person name="Bullock K."/>
            <person name="Deik A."/>
            <person name="Scott J."/>
            <person name="Pierce K.A."/>
            <person name="Xavier R.J."/>
            <person name="Alm E.J."/>
        </authorList>
    </citation>
    <scope>NUCLEOTIDE SEQUENCE [LARGE SCALE GENOMIC DNA]</scope>
    <source>
        <strain evidence="2 4">BIOML-A4</strain>
        <strain evidence="3 5">BIOML-A5</strain>
    </source>
</reference>
<gene>
    <name evidence="3" type="ORF">GKD88_03235</name>
    <name evidence="2" type="ORF">GKE08_04505</name>
</gene>
<dbReference type="EMBL" id="WKPJ01000004">
    <property type="protein sequence ID" value="MSA88581.1"/>
    <property type="molecule type" value="Genomic_DNA"/>
</dbReference>